<evidence type="ECO:0000313" key="3">
    <source>
        <dbReference type="Proteomes" id="UP000529728"/>
    </source>
</evidence>
<keyword evidence="3" id="KW-1185">Reference proteome</keyword>
<gene>
    <name evidence="2" type="primary">Ifitm1</name>
    <name evidence="2" type="ORF">REGSAT_R06942</name>
</gene>
<dbReference type="PANTHER" id="PTHR13999:SF4">
    <property type="entry name" value="INTERFERON-INDUCED TRANSMEMBRANE PROTEIN 3"/>
    <property type="match status" value="1"/>
</dbReference>
<reference evidence="2 3" key="1">
    <citation type="submission" date="2019-09" db="EMBL/GenBank/DDBJ databases">
        <title>Bird 10,000 Genomes (B10K) Project - Family phase.</title>
        <authorList>
            <person name="Zhang G."/>
        </authorList>
    </citation>
    <scope>NUCLEOTIDE SEQUENCE [LARGE SCALE GENOMIC DNA]</scope>
    <source>
        <strain evidence="2">B10K-DU-001-18</strain>
        <tissue evidence="2">Muscle</tissue>
    </source>
</reference>
<keyword evidence="1" id="KW-0812">Transmembrane</keyword>
<dbReference type="EMBL" id="VWZN01020023">
    <property type="protein sequence ID" value="NWR52308.1"/>
    <property type="molecule type" value="Genomic_DNA"/>
</dbReference>
<feature type="transmembrane region" description="Helical" evidence="1">
    <location>
        <begin position="96"/>
        <end position="119"/>
    </location>
</feature>
<dbReference type="GO" id="GO:0005886">
    <property type="term" value="C:plasma membrane"/>
    <property type="evidence" value="ECO:0007669"/>
    <property type="project" value="TreeGrafter"/>
</dbReference>
<dbReference type="Proteomes" id="UP000529728">
    <property type="component" value="Unassembled WGS sequence"/>
</dbReference>
<dbReference type="OrthoDB" id="9906841at2759"/>
<sequence length="138" mass="14880">CPRARGMQQLLPPYEVLLAEVSMEALPRSTTLLLEEMPQPPRDHLVWSLFTTLHGSFCCLGAHLLPLSPLGCPTLVILTDDSGALSYGSTAKYLNITALVISIIVVVIIVVTLIAAWVIESMNAPHPSTGRTHSQAPL</sequence>
<feature type="non-terminal residue" evidence="2">
    <location>
        <position position="138"/>
    </location>
</feature>
<keyword evidence="1" id="KW-0472">Membrane</keyword>
<evidence type="ECO:0000313" key="2">
    <source>
        <dbReference type="EMBL" id="NWR52308.1"/>
    </source>
</evidence>
<dbReference type="InterPro" id="IPR051517">
    <property type="entry name" value="IFITM_antiviral_protein"/>
</dbReference>
<name>A0A7K4XZX7_REGSA</name>
<dbReference type="PANTHER" id="PTHR13999">
    <property type="entry name" value="INTERFERON INDUCIBLE TRANSMEMBRANE PROTEIN"/>
    <property type="match status" value="1"/>
</dbReference>
<dbReference type="AlphaFoldDB" id="A0A7K4XZX7"/>
<evidence type="ECO:0000256" key="1">
    <source>
        <dbReference type="SAM" id="Phobius"/>
    </source>
</evidence>
<feature type="non-terminal residue" evidence="2">
    <location>
        <position position="1"/>
    </location>
</feature>
<proteinExistence type="predicted"/>
<organism evidence="2 3">
    <name type="scientific">Regulus satrapa</name>
    <name type="common">Golden-crowned kinglet</name>
    <dbReference type="NCBI Taxonomy" id="13245"/>
    <lineage>
        <taxon>Eukaryota</taxon>
        <taxon>Metazoa</taxon>
        <taxon>Chordata</taxon>
        <taxon>Craniata</taxon>
        <taxon>Vertebrata</taxon>
        <taxon>Euteleostomi</taxon>
        <taxon>Archelosauria</taxon>
        <taxon>Archosauria</taxon>
        <taxon>Dinosauria</taxon>
        <taxon>Saurischia</taxon>
        <taxon>Theropoda</taxon>
        <taxon>Coelurosauria</taxon>
        <taxon>Aves</taxon>
        <taxon>Neognathae</taxon>
        <taxon>Neoaves</taxon>
        <taxon>Telluraves</taxon>
        <taxon>Australaves</taxon>
        <taxon>Passeriformes</taxon>
        <taxon>Regulidae</taxon>
        <taxon>Regulus</taxon>
    </lineage>
</organism>
<protein>
    <submittedName>
        <fullName evidence="2">IFM1 protein</fullName>
    </submittedName>
</protein>
<keyword evidence="1" id="KW-1133">Transmembrane helix</keyword>
<comment type="caution">
    <text evidence="2">The sequence shown here is derived from an EMBL/GenBank/DDBJ whole genome shotgun (WGS) entry which is preliminary data.</text>
</comment>
<accession>A0A7K4XZX7</accession>